<name>D8PCG7_9BACT</name>
<dbReference type="Proteomes" id="UP000001660">
    <property type="component" value="Chromosome"/>
</dbReference>
<dbReference type="Pfam" id="PF11220">
    <property type="entry name" value="DUF3015"/>
    <property type="match status" value="1"/>
</dbReference>
<organism evidence="1 2">
    <name type="scientific">Nitrospira defluvii</name>
    <dbReference type="NCBI Taxonomy" id="330214"/>
    <lineage>
        <taxon>Bacteria</taxon>
        <taxon>Pseudomonadati</taxon>
        <taxon>Nitrospirota</taxon>
        <taxon>Nitrospiria</taxon>
        <taxon>Nitrospirales</taxon>
        <taxon>Nitrospiraceae</taxon>
        <taxon>Nitrospira</taxon>
    </lineage>
</organism>
<keyword evidence="2" id="KW-1185">Reference proteome</keyword>
<dbReference type="PROSITE" id="PS51257">
    <property type="entry name" value="PROKAR_LIPOPROTEIN"/>
    <property type="match status" value="1"/>
</dbReference>
<evidence type="ECO:0000313" key="1">
    <source>
        <dbReference type="EMBL" id="CBK40926.1"/>
    </source>
</evidence>
<dbReference type="KEGG" id="nde:NIDE1169"/>
<proteinExistence type="predicted"/>
<dbReference type="HOGENOM" id="CLU_1923757_0_0_0"/>
<dbReference type="STRING" id="330214.NIDE1169"/>
<accession>D8PCG7</accession>
<dbReference type="EMBL" id="FP929003">
    <property type="protein sequence ID" value="CBK40926.1"/>
    <property type="molecule type" value="Genomic_DNA"/>
</dbReference>
<dbReference type="OrthoDB" id="9808971at2"/>
<dbReference type="AlphaFoldDB" id="D8PCG7"/>
<protein>
    <recommendedName>
        <fullName evidence="3">Lipoprotein</fullName>
    </recommendedName>
</protein>
<gene>
    <name evidence="1" type="ORF">NIDE1169</name>
</gene>
<sequence length="131" mass="14214">MFSNHRPILAVFGGLSLVLLLSACSFKATFKETTDTTSNITGTTSGRIWWNEDGLLKSEHKVAAFTAYNADNLQADTARGQGEYLASLDRLTGASHASVFQPSAQDSFARWIRSGSTSTTDLVNHLQSSLR</sequence>
<evidence type="ECO:0008006" key="3">
    <source>
        <dbReference type="Google" id="ProtNLM"/>
    </source>
</evidence>
<reference evidence="1 2" key="1">
    <citation type="journal article" date="2010" name="Proc. Natl. Acad. Sci. U.S.A.">
        <title>A Nitrospira metagenome illuminates the physiology and evolution of globally important nitrite-oxidizing bacteria.</title>
        <authorList>
            <person name="Lucker S."/>
            <person name="Wagner M."/>
            <person name="Maixner F."/>
            <person name="Pelletier E."/>
            <person name="Koch H."/>
            <person name="Vacherie B."/>
            <person name="Rattei T."/>
            <person name="Sinninghe Damste J."/>
            <person name="Spieck E."/>
            <person name="Le Paslier D."/>
            <person name="Daims H."/>
        </authorList>
    </citation>
    <scope>NUCLEOTIDE SEQUENCE [LARGE SCALE GENOMIC DNA]</scope>
</reference>
<evidence type="ECO:0000313" key="2">
    <source>
        <dbReference type="Proteomes" id="UP000001660"/>
    </source>
</evidence>
<dbReference type="InterPro" id="IPR021383">
    <property type="entry name" value="DUF3015"/>
</dbReference>